<dbReference type="InterPro" id="IPR009061">
    <property type="entry name" value="DNA-bd_dom_put_sf"/>
</dbReference>
<organism evidence="2 3">
    <name type="scientific">Bacteroides fragilis str. 3998T(B)3</name>
    <dbReference type="NCBI Taxonomy" id="1339316"/>
    <lineage>
        <taxon>Bacteria</taxon>
        <taxon>Pseudomonadati</taxon>
        <taxon>Bacteroidota</taxon>
        <taxon>Bacteroidia</taxon>
        <taxon>Bacteroidales</taxon>
        <taxon>Bacteroidaceae</taxon>
        <taxon>Bacteroides</taxon>
    </lineage>
</organism>
<dbReference type="RefSeq" id="WP_032578124.1">
    <property type="nucleotide sequence ID" value="NZ_JGDB01000127.1"/>
</dbReference>
<dbReference type="PANTHER" id="PTHR34585:SF22">
    <property type="entry name" value="HELIX-TURN-HELIX DOMAIN-CONTAINING PROTEIN"/>
    <property type="match status" value="1"/>
</dbReference>
<dbReference type="PATRIC" id="fig|1339316.3.peg.2444"/>
<protein>
    <submittedName>
        <fullName evidence="2">MerR HTH regulatory family protein</fullName>
    </submittedName>
</protein>
<dbReference type="Proteomes" id="UP000020773">
    <property type="component" value="Unassembled WGS sequence"/>
</dbReference>
<dbReference type="PANTHER" id="PTHR34585">
    <property type="match status" value="1"/>
</dbReference>
<proteinExistence type="predicted"/>
<sequence>MNIITIEEQTFKQVCSRFANFANQVERICRLNNHQSDKWLSGREVCALLGISIRSLQNYRDSGKLGYSQIGNKLYYKSADIERLVAEYTVNHLSGKKNNYIPTNK</sequence>
<evidence type="ECO:0000313" key="3">
    <source>
        <dbReference type="Proteomes" id="UP000020773"/>
    </source>
</evidence>
<dbReference type="EMBL" id="JGDB01000127">
    <property type="protein sequence ID" value="EXY90748.1"/>
    <property type="molecule type" value="Genomic_DNA"/>
</dbReference>
<evidence type="ECO:0000313" key="2">
    <source>
        <dbReference type="EMBL" id="EXY90748.1"/>
    </source>
</evidence>
<dbReference type="SUPFAM" id="SSF46955">
    <property type="entry name" value="Putative DNA-binding domain"/>
    <property type="match status" value="1"/>
</dbReference>
<accession>A0A015VXQ8</accession>
<feature type="domain" description="Helix-turn-helix" evidence="1">
    <location>
        <begin position="39"/>
        <end position="87"/>
    </location>
</feature>
<dbReference type="Pfam" id="PF12728">
    <property type="entry name" value="HTH_17"/>
    <property type="match status" value="1"/>
</dbReference>
<dbReference type="AlphaFoldDB" id="A0A015VXQ8"/>
<dbReference type="InterPro" id="IPR041657">
    <property type="entry name" value="HTH_17"/>
</dbReference>
<evidence type="ECO:0000259" key="1">
    <source>
        <dbReference type="Pfam" id="PF12728"/>
    </source>
</evidence>
<reference evidence="2 3" key="1">
    <citation type="submission" date="2014-02" db="EMBL/GenBank/DDBJ databases">
        <authorList>
            <person name="Sears C."/>
            <person name="Carroll K."/>
            <person name="Sack B.R."/>
            <person name="Qadri F."/>
            <person name="Myers L.L."/>
            <person name="Chung G.-T."/>
            <person name="Escheverria P."/>
            <person name="Fraser C.M."/>
            <person name="Sadzewicz L."/>
            <person name="Shefchek K.A."/>
            <person name="Tallon L."/>
            <person name="Das S.P."/>
            <person name="Daugherty S."/>
            <person name="Mongodin E.F."/>
        </authorList>
    </citation>
    <scope>NUCLEOTIDE SEQUENCE [LARGE SCALE GENOMIC DNA]</scope>
    <source>
        <strain evidence="3">3998T(B)3</strain>
    </source>
</reference>
<comment type="caution">
    <text evidence="2">The sequence shown here is derived from an EMBL/GenBank/DDBJ whole genome shotgun (WGS) entry which is preliminary data.</text>
</comment>
<gene>
    <name evidence="2" type="ORF">M125_2551</name>
</gene>
<name>A0A015VXQ8_BACFG</name>